<evidence type="ECO:0000313" key="2">
    <source>
        <dbReference type="EMBL" id="PUZ37607.1"/>
    </source>
</evidence>
<organism evidence="2 3">
    <name type="scientific">Panicum hallii var. hallii</name>
    <dbReference type="NCBI Taxonomy" id="1504633"/>
    <lineage>
        <taxon>Eukaryota</taxon>
        <taxon>Viridiplantae</taxon>
        <taxon>Streptophyta</taxon>
        <taxon>Embryophyta</taxon>
        <taxon>Tracheophyta</taxon>
        <taxon>Spermatophyta</taxon>
        <taxon>Magnoliopsida</taxon>
        <taxon>Liliopsida</taxon>
        <taxon>Poales</taxon>
        <taxon>Poaceae</taxon>
        <taxon>PACMAD clade</taxon>
        <taxon>Panicoideae</taxon>
        <taxon>Panicodae</taxon>
        <taxon>Paniceae</taxon>
        <taxon>Panicinae</taxon>
        <taxon>Panicum</taxon>
        <taxon>Panicum sect. Panicum</taxon>
    </lineage>
</organism>
<sequence>MLQAAAVDRARPRRRRDAQPSRSRPERASCLLFSKGSATKFAGSSIRRARGRTDSATLQRCVRPADLGVRSGLRPWRYQAPAVPPDEHRGRDGRLLRGAIPHVSDPTAGKIQGWTVSAPRRREEAASSACRGRGSLGSPRACPGRWLPPPPRRGVSIRGHWPGIPSPLARANSEHPWFSCASRTTCRVAMPRAARTRAARLPVPNDDHGRRAMNAASALRLAGAPPHLDVPRVPRLPPARRQQCADREARAKQQEHEA</sequence>
<dbReference type="EMBL" id="CM009757">
    <property type="protein sequence ID" value="PUZ37607.1"/>
    <property type="molecule type" value="Genomic_DNA"/>
</dbReference>
<feature type="region of interest" description="Disordered" evidence="1">
    <location>
        <begin position="1"/>
        <end position="29"/>
    </location>
</feature>
<feature type="compositionally biased region" description="Basic and acidic residues" evidence="1">
    <location>
        <begin position="243"/>
        <end position="258"/>
    </location>
</feature>
<dbReference type="Gramene" id="PUZ37607">
    <property type="protein sequence ID" value="PUZ37607"/>
    <property type="gene ID" value="GQ55_9G132800"/>
</dbReference>
<dbReference type="Proteomes" id="UP000244336">
    <property type="component" value="Chromosome 9"/>
</dbReference>
<gene>
    <name evidence="2" type="ORF">GQ55_9G132800</name>
</gene>
<feature type="region of interest" description="Disordered" evidence="1">
    <location>
        <begin position="118"/>
        <end position="151"/>
    </location>
</feature>
<keyword evidence="3" id="KW-1185">Reference proteome</keyword>
<evidence type="ECO:0000256" key="1">
    <source>
        <dbReference type="SAM" id="MobiDB-lite"/>
    </source>
</evidence>
<proteinExistence type="predicted"/>
<evidence type="ECO:0000313" key="3">
    <source>
        <dbReference type="Proteomes" id="UP000244336"/>
    </source>
</evidence>
<feature type="compositionally biased region" description="Basic and acidic residues" evidence="1">
    <location>
        <begin position="17"/>
        <end position="27"/>
    </location>
</feature>
<feature type="region of interest" description="Disordered" evidence="1">
    <location>
        <begin position="202"/>
        <end position="258"/>
    </location>
</feature>
<accession>A0A2T7C2T5</accession>
<protein>
    <submittedName>
        <fullName evidence="2">Uncharacterized protein</fullName>
    </submittedName>
</protein>
<reference evidence="2 3" key="1">
    <citation type="submission" date="2018-04" db="EMBL/GenBank/DDBJ databases">
        <title>WGS assembly of Panicum hallii var. hallii HAL2.</title>
        <authorList>
            <person name="Lovell J."/>
            <person name="Jenkins J."/>
            <person name="Lowry D."/>
            <person name="Mamidi S."/>
            <person name="Sreedasyam A."/>
            <person name="Weng X."/>
            <person name="Barry K."/>
            <person name="Bonette J."/>
            <person name="Campitelli B."/>
            <person name="Daum C."/>
            <person name="Gordon S."/>
            <person name="Gould B."/>
            <person name="Lipzen A."/>
            <person name="MacQueen A."/>
            <person name="Palacio-Mejia J."/>
            <person name="Plott C."/>
            <person name="Shakirov E."/>
            <person name="Shu S."/>
            <person name="Yoshinaga Y."/>
            <person name="Zane M."/>
            <person name="Rokhsar D."/>
            <person name="Grimwood J."/>
            <person name="Schmutz J."/>
            <person name="Juenger T."/>
        </authorList>
    </citation>
    <scope>NUCLEOTIDE SEQUENCE [LARGE SCALE GENOMIC DNA]</scope>
    <source>
        <strain evidence="3">cv. HAL2</strain>
    </source>
</reference>
<name>A0A2T7C2T5_9POAL</name>
<dbReference type="AlphaFoldDB" id="A0A2T7C2T5"/>